<dbReference type="InterPro" id="IPR000073">
    <property type="entry name" value="AB_hydrolase_1"/>
</dbReference>
<dbReference type="AlphaFoldDB" id="A0A517W6T7"/>
<dbReference type="RefSeq" id="WP_145036531.1">
    <property type="nucleotide sequence ID" value="NZ_CP036347.1"/>
</dbReference>
<evidence type="ECO:0000313" key="2">
    <source>
        <dbReference type="EMBL" id="QDU00974.1"/>
    </source>
</evidence>
<dbReference type="Gene3D" id="3.40.50.1820">
    <property type="entry name" value="alpha/beta hydrolase"/>
    <property type="match status" value="1"/>
</dbReference>
<dbReference type="EC" id="3.7.1.17" evidence="2"/>
<dbReference type="Pfam" id="PF12697">
    <property type="entry name" value="Abhydrolase_6"/>
    <property type="match status" value="1"/>
</dbReference>
<protein>
    <submittedName>
        <fullName evidence="2">4,5:9,10-diseco-3-hydroxy-5,9, 17-trioxoandrosta-1(10),2-diene-4-oate hydrolase</fullName>
        <ecNumber evidence="2">3.7.1.17</ecNumber>
    </submittedName>
</protein>
<feature type="domain" description="AB hydrolase-1" evidence="1">
    <location>
        <begin position="5"/>
        <end position="216"/>
    </location>
</feature>
<keyword evidence="2" id="KW-0378">Hydrolase</keyword>
<dbReference type="PANTHER" id="PTHR43194">
    <property type="entry name" value="HYDROLASE ALPHA/BETA FOLD FAMILY"/>
    <property type="match status" value="1"/>
</dbReference>
<dbReference type="Proteomes" id="UP000320722">
    <property type="component" value="Chromosome"/>
</dbReference>
<reference evidence="2 3" key="1">
    <citation type="submission" date="2019-02" db="EMBL/GenBank/DDBJ databases">
        <title>Deep-cultivation of Planctomycetes and their phenomic and genomic characterization uncovers novel biology.</title>
        <authorList>
            <person name="Wiegand S."/>
            <person name="Jogler M."/>
            <person name="Boedeker C."/>
            <person name="Pinto D."/>
            <person name="Vollmers J."/>
            <person name="Rivas-Marin E."/>
            <person name="Kohn T."/>
            <person name="Peeters S.H."/>
            <person name="Heuer A."/>
            <person name="Rast P."/>
            <person name="Oberbeckmann S."/>
            <person name="Bunk B."/>
            <person name="Jeske O."/>
            <person name="Meyerdierks A."/>
            <person name="Storesund J.E."/>
            <person name="Kallscheuer N."/>
            <person name="Luecker S."/>
            <person name="Lage O.M."/>
            <person name="Pohl T."/>
            <person name="Merkel B.J."/>
            <person name="Hornburger P."/>
            <person name="Mueller R.-W."/>
            <person name="Bruemmer F."/>
            <person name="Labrenz M."/>
            <person name="Spormann A.M."/>
            <person name="Op den Camp H."/>
            <person name="Overmann J."/>
            <person name="Amann R."/>
            <person name="Jetten M.S.M."/>
            <person name="Mascher T."/>
            <person name="Medema M.H."/>
            <person name="Devos D.P."/>
            <person name="Kaster A.-K."/>
            <person name="Ovreas L."/>
            <person name="Rohde M."/>
            <person name="Galperin M.Y."/>
            <person name="Jogler C."/>
        </authorList>
    </citation>
    <scope>NUCLEOTIDE SEQUENCE [LARGE SCALE GENOMIC DNA]</scope>
    <source>
        <strain evidence="2 3">V6</strain>
    </source>
</reference>
<dbReference type="InterPro" id="IPR029058">
    <property type="entry name" value="AB_hydrolase_fold"/>
</dbReference>
<dbReference type="SUPFAM" id="SSF53474">
    <property type="entry name" value="alpha/beta-Hydrolases"/>
    <property type="match status" value="1"/>
</dbReference>
<dbReference type="GO" id="GO:0102296">
    <property type="term" value="F:4,5-9,10-diseco-3-hydroxy-5,9,17-trioxoandrosta-1(10),2-diene-4-oate hydrolase activity"/>
    <property type="evidence" value="ECO:0007669"/>
    <property type="project" value="UniProtKB-EC"/>
</dbReference>
<proteinExistence type="predicted"/>
<dbReference type="PRINTS" id="PR00111">
    <property type="entry name" value="ABHYDROLASE"/>
</dbReference>
<dbReference type="InterPro" id="IPR050228">
    <property type="entry name" value="Carboxylesterase_BioH"/>
</dbReference>
<name>A0A517W6T7_9PLAN</name>
<organism evidence="2 3">
    <name type="scientific">Gimesia chilikensis</name>
    <dbReference type="NCBI Taxonomy" id="2605989"/>
    <lineage>
        <taxon>Bacteria</taxon>
        <taxon>Pseudomonadati</taxon>
        <taxon>Planctomycetota</taxon>
        <taxon>Planctomycetia</taxon>
        <taxon>Planctomycetales</taxon>
        <taxon>Planctomycetaceae</taxon>
        <taxon>Gimesia</taxon>
    </lineage>
</organism>
<dbReference type="PANTHER" id="PTHR43194:SF5">
    <property type="entry name" value="PIMELOYL-[ACYL-CARRIER PROTEIN] METHYL ESTER ESTERASE"/>
    <property type="match status" value="1"/>
</dbReference>
<evidence type="ECO:0000259" key="1">
    <source>
        <dbReference type="Pfam" id="PF12697"/>
    </source>
</evidence>
<accession>A0A517W6T7</accession>
<sequence length="238" mass="26459">MHLAFLHAFPLDHAMWDEQRAIVLGRCTTPCLYQLGDSLEDWASRVLDSIDTHSFIAVGSSMGGSCALEMARQAPDRIAALVLVGTKAGHRPEPAARDAYLDTLHHQGIRGMWPEISGWVGAAAQPEVAERIESLALSRETADLLNAVRVFHSRTDHTPVVAQWEKPLLVMCGDHDPVITEEKAIALSHLAPQAELHVMHGCGHFMNLERPDEFNQVLAEFVRRVEKQHADSRANEWD</sequence>
<gene>
    <name evidence="2" type="primary">hsaD</name>
    <name evidence="2" type="ORF">V6x_06520</name>
</gene>
<dbReference type="EMBL" id="CP036347">
    <property type="protein sequence ID" value="QDU00974.1"/>
    <property type="molecule type" value="Genomic_DNA"/>
</dbReference>
<evidence type="ECO:0000313" key="3">
    <source>
        <dbReference type="Proteomes" id="UP000320722"/>
    </source>
</evidence>